<keyword evidence="2" id="KW-1185">Reference proteome</keyword>
<dbReference type="EMBL" id="LRGB01001005">
    <property type="protein sequence ID" value="KZS14050.1"/>
    <property type="molecule type" value="Genomic_DNA"/>
</dbReference>
<evidence type="ECO:0000313" key="1">
    <source>
        <dbReference type="EMBL" id="KZS14050.1"/>
    </source>
</evidence>
<gene>
    <name evidence="1" type="ORF">APZ42_020692</name>
</gene>
<organism evidence="1 2">
    <name type="scientific">Daphnia magna</name>
    <dbReference type="NCBI Taxonomy" id="35525"/>
    <lineage>
        <taxon>Eukaryota</taxon>
        <taxon>Metazoa</taxon>
        <taxon>Ecdysozoa</taxon>
        <taxon>Arthropoda</taxon>
        <taxon>Crustacea</taxon>
        <taxon>Branchiopoda</taxon>
        <taxon>Diplostraca</taxon>
        <taxon>Cladocera</taxon>
        <taxon>Anomopoda</taxon>
        <taxon>Daphniidae</taxon>
        <taxon>Daphnia</taxon>
    </lineage>
</organism>
<protein>
    <submittedName>
        <fullName evidence="1">Uncharacterized protein</fullName>
    </submittedName>
</protein>
<evidence type="ECO:0000313" key="2">
    <source>
        <dbReference type="Proteomes" id="UP000076858"/>
    </source>
</evidence>
<sequence length="50" mass="5536">MVPICQDTTATKRNNIEAMQCGGTGKEPKAVHFDTAEKTSQLLYYIVAVY</sequence>
<dbReference type="Proteomes" id="UP000076858">
    <property type="component" value="Unassembled WGS sequence"/>
</dbReference>
<proteinExistence type="predicted"/>
<accession>A0A164XBF2</accession>
<comment type="caution">
    <text evidence="1">The sequence shown here is derived from an EMBL/GenBank/DDBJ whole genome shotgun (WGS) entry which is preliminary data.</text>
</comment>
<dbReference type="AlphaFoldDB" id="A0A164XBF2"/>
<name>A0A164XBF2_9CRUS</name>
<reference evidence="1 2" key="1">
    <citation type="submission" date="2016-03" db="EMBL/GenBank/DDBJ databases">
        <title>EvidentialGene: Evidence-directed Construction of Genes on Genomes.</title>
        <authorList>
            <person name="Gilbert D.G."/>
            <person name="Choi J.-H."/>
            <person name="Mockaitis K."/>
            <person name="Colbourne J."/>
            <person name="Pfrender M."/>
        </authorList>
    </citation>
    <scope>NUCLEOTIDE SEQUENCE [LARGE SCALE GENOMIC DNA]</scope>
    <source>
        <strain evidence="1 2">Xinb3</strain>
        <tissue evidence="1">Complete organism</tissue>
    </source>
</reference>